<dbReference type="AlphaFoldDB" id="A0A5B7Y140"/>
<evidence type="ECO:0000313" key="3">
    <source>
        <dbReference type="Proteomes" id="UP000307074"/>
    </source>
</evidence>
<reference evidence="2 3" key="1">
    <citation type="submission" date="2018-07" db="EMBL/GenBank/DDBJ databases">
        <authorList>
            <person name="Feyereisen M."/>
        </authorList>
    </citation>
    <scope>NUCLEOTIDE SEQUENCE [LARGE SCALE GENOMIC DNA]</scope>
    <source>
        <strain evidence="2 3">UCCLBBS449</strain>
    </source>
</reference>
<protein>
    <recommendedName>
        <fullName evidence="1">Anti-CBASS protein Acb1-like N-terminal domain-containing protein</fullName>
    </recommendedName>
</protein>
<proteinExistence type="predicted"/>
<dbReference type="EMBL" id="CP031198">
    <property type="protein sequence ID" value="QCZ53576.1"/>
    <property type="molecule type" value="Genomic_DNA"/>
</dbReference>
<sequence length="453" mass="51088">MSKDIVGLDGNPLIMDFMQTKQAPTAGTRHPDPFRMQRPGMGHHLGDYELEQLYRGNSMARNIVDIPAEDMTRNGWHIKMDDNALAAKYEARLNELNAQKRFKDLYRYSRIYRAGYIAISTTESWNYGLEDPLNPDRLLRIPFITAFSSKKVNETKFDDDVFSPTYGQALSYQINNGTADVQGSNYYGTQQVDKSRLLRQQELRFEDETEGVSLLETIYDILMTMDTGLYSVGEILYDYVFKVFKSPSVDDTSPDKLLQVGAAASSKFRTESTALISDKDELTKESTNVGGIDSLLDFLWEYLSGAARMPKSVLKGQEAGTLTGAQYDVMNYYSRIASDQENKMRPQLEYLLKLLMRASDECGGPLDPDTVNWSIEFNPLWSVDSQTDSQIRLANAQADQIYIQNGVQGPEEVREARFGSGGMDPDGSVDMDSMSDDERRAVVEAYRKEHGGD</sequence>
<dbReference type="Proteomes" id="UP000307074">
    <property type="component" value="Chromosome"/>
</dbReference>
<gene>
    <name evidence="2" type="ORF">UCCLBBS449_1641</name>
</gene>
<dbReference type="Pfam" id="PF06381">
    <property type="entry name" value="Phage_portal_3"/>
    <property type="match status" value="1"/>
</dbReference>
<evidence type="ECO:0000259" key="1">
    <source>
        <dbReference type="Pfam" id="PF06381"/>
    </source>
</evidence>
<dbReference type="InterPro" id="IPR006445">
    <property type="entry name" value="Phage-assoc_HI1409"/>
</dbReference>
<accession>A0A5B7Y140</accession>
<name>A0A5B7Y140_LEVBR</name>
<organism evidence="2 3">
    <name type="scientific">Levilactobacillus brevis</name>
    <name type="common">Lactobacillus brevis</name>
    <dbReference type="NCBI Taxonomy" id="1580"/>
    <lineage>
        <taxon>Bacteria</taxon>
        <taxon>Bacillati</taxon>
        <taxon>Bacillota</taxon>
        <taxon>Bacilli</taxon>
        <taxon>Lactobacillales</taxon>
        <taxon>Lactobacillaceae</taxon>
        <taxon>Levilactobacillus</taxon>
    </lineage>
</organism>
<dbReference type="InterPro" id="IPR024459">
    <property type="entry name" value="Acb1-like_N"/>
</dbReference>
<feature type="domain" description="Anti-CBASS protein Acb1-like N-terminal" evidence="1">
    <location>
        <begin position="48"/>
        <end position="401"/>
    </location>
</feature>
<dbReference type="NCBIfam" id="TIGR01555">
    <property type="entry name" value="phge_rel_HI1409"/>
    <property type="match status" value="1"/>
</dbReference>
<dbReference type="RefSeq" id="WP_139592681.1">
    <property type="nucleotide sequence ID" value="NZ_CP031198.1"/>
</dbReference>
<evidence type="ECO:0000313" key="2">
    <source>
        <dbReference type="EMBL" id="QCZ53576.1"/>
    </source>
</evidence>